<reference evidence="2" key="1">
    <citation type="submission" date="2020-11" db="EMBL/GenBank/DDBJ databases">
        <authorList>
            <consortium name="DOE Joint Genome Institute"/>
            <person name="Ahrendt S."/>
            <person name="Riley R."/>
            <person name="Andreopoulos W."/>
            <person name="Labutti K."/>
            <person name="Pangilinan J."/>
            <person name="Ruiz-Duenas F.J."/>
            <person name="Barrasa J.M."/>
            <person name="Sanchez-Garcia M."/>
            <person name="Camarero S."/>
            <person name="Miyauchi S."/>
            <person name="Serrano A."/>
            <person name="Linde D."/>
            <person name="Babiker R."/>
            <person name="Drula E."/>
            <person name="Ayuso-Fernandez I."/>
            <person name="Pacheco R."/>
            <person name="Padilla G."/>
            <person name="Ferreira P."/>
            <person name="Barriuso J."/>
            <person name="Kellner H."/>
            <person name="Castanera R."/>
            <person name="Alfaro M."/>
            <person name="Ramirez L."/>
            <person name="Pisabarro A.G."/>
            <person name="Kuo A."/>
            <person name="Tritt A."/>
            <person name="Lipzen A."/>
            <person name="He G."/>
            <person name="Yan M."/>
            <person name="Ng V."/>
            <person name="Cullen D."/>
            <person name="Martin F."/>
            <person name="Rosso M.-N."/>
            <person name="Henrissat B."/>
            <person name="Hibbett D."/>
            <person name="Martinez A.T."/>
            <person name="Grigoriev I.V."/>
        </authorList>
    </citation>
    <scope>NUCLEOTIDE SEQUENCE</scope>
    <source>
        <strain evidence="2">CBS 247.69</strain>
    </source>
</reference>
<protein>
    <recommendedName>
        <fullName evidence="4">BTB/POZ domain-containing protein</fullName>
    </recommendedName>
</protein>
<name>A0A9P6CMG7_9AGAR</name>
<feature type="compositionally biased region" description="Acidic residues" evidence="1">
    <location>
        <begin position="225"/>
        <end position="242"/>
    </location>
</feature>
<evidence type="ECO:0000313" key="3">
    <source>
        <dbReference type="Proteomes" id="UP000807353"/>
    </source>
</evidence>
<accession>A0A9P6CMG7</accession>
<dbReference type="Gene3D" id="3.30.710.10">
    <property type="entry name" value="Potassium Channel Kv1.1, Chain A"/>
    <property type="match status" value="1"/>
</dbReference>
<dbReference type="EMBL" id="MU150237">
    <property type="protein sequence ID" value="KAF9467290.1"/>
    <property type="molecule type" value="Genomic_DNA"/>
</dbReference>
<evidence type="ECO:0000256" key="1">
    <source>
        <dbReference type="SAM" id="MobiDB-lite"/>
    </source>
</evidence>
<dbReference type="AlphaFoldDB" id="A0A9P6CMG7"/>
<dbReference type="OrthoDB" id="6359816at2759"/>
<keyword evidence="3" id="KW-1185">Reference proteome</keyword>
<organism evidence="2 3">
    <name type="scientific">Collybia nuda</name>
    <dbReference type="NCBI Taxonomy" id="64659"/>
    <lineage>
        <taxon>Eukaryota</taxon>
        <taxon>Fungi</taxon>
        <taxon>Dikarya</taxon>
        <taxon>Basidiomycota</taxon>
        <taxon>Agaricomycotina</taxon>
        <taxon>Agaricomycetes</taxon>
        <taxon>Agaricomycetidae</taxon>
        <taxon>Agaricales</taxon>
        <taxon>Tricholomatineae</taxon>
        <taxon>Clitocybaceae</taxon>
        <taxon>Collybia</taxon>
    </lineage>
</organism>
<dbReference type="Proteomes" id="UP000807353">
    <property type="component" value="Unassembled WGS sequence"/>
</dbReference>
<evidence type="ECO:0000313" key="2">
    <source>
        <dbReference type="EMBL" id="KAF9467290.1"/>
    </source>
</evidence>
<sequence length="390" mass="43978">MQKLNEEWTPHCVASYFSIDHKAGRPIGCNSRTDYVYSRTCGMGWRFALRYDDEVNPPEVEVYFDPNATDGELKNIRVATRHFDEGTISTKARDFEILPKGREMISCWQIEDVINNPQISFVVIFPPINFTPEAVDQAISHKVLAKSMTTGSFVDMQFFAVSRRLSSRAVGGPKSTFANSTLLTQNGRPSILDKYVVGSPIESTFIMLGRDVAFPEHIDIGDYGYESDSDLDDPEDLPDESESLSNTSLNMYTDGSIEEPPNKEQGRHNKHAFDAHASSITLETAQIQTTIFLKDTAHATWQALVYHAYTGEIVFSRLRSESMNMIVDDGGIRCSPKSMYRLADKLGLDDLKKEAFKALTERVTEDNVLEEVFSRFTSRSPRNRFSNCLV</sequence>
<evidence type="ECO:0008006" key="4">
    <source>
        <dbReference type="Google" id="ProtNLM"/>
    </source>
</evidence>
<dbReference type="InterPro" id="IPR011333">
    <property type="entry name" value="SKP1/BTB/POZ_sf"/>
</dbReference>
<gene>
    <name evidence="2" type="ORF">BDZ94DRAFT_1026281</name>
</gene>
<comment type="caution">
    <text evidence="2">The sequence shown here is derived from an EMBL/GenBank/DDBJ whole genome shotgun (WGS) entry which is preliminary data.</text>
</comment>
<feature type="region of interest" description="Disordered" evidence="1">
    <location>
        <begin position="225"/>
        <end position="268"/>
    </location>
</feature>
<proteinExistence type="predicted"/>